<keyword evidence="2" id="KW-1185">Reference proteome</keyword>
<reference evidence="1 2" key="1">
    <citation type="journal article" date="2013" name="Int. J. Syst. Evol. Microbiol.">
        <title>Marinoscillum luteum sp. nov., isolated from marine sediment.</title>
        <authorList>
            <person name="Cha I.T."/>
            <person name="Park S.J."/>
            <person name="Kim S.J."/>
            <person name="Kim J.G."/>
            <person name="Jung M.Y."/>
            <person name="Shin K.S."/>
            <person name="Kwon K.K."/>
            <person name="Yang S.H."/>
            <person name="Seo Y.S."/>
            <person name="Rhee S.K."/>
        </authorList>
    </citation>
    <scope>NUCLEOTIDE SEQUENCE [LARGE SCALE GENOMIC DNA]</scope>
    <source>
        <strain evidence="1 2">KCTC 23939</strain>
    </source>
</reference>
<dbReference type="RefSeq" id="WP_395416678.1">
    <property type="nucleotide sequence ID" value="NZ_JBIPKE010000014.1"/>
</dbReference>
<accession>A0ABW7N9H3</accession>
<sequence>MILLFSVCDSNLETDDSSIATQYLMDSHGYFDSAQSNLKFPLT</sequence>
<comment type="caution">
    <text evidence="1">The sequence shown here is derived from an EMBL/GenBank/DDBJ whole genome shotgun (WGS) entry which is preliminary data.</text>
</comment>
<gene>
    <name evidence="1" type="ORF">ACHKAR_06620</name>
</gene>
<name>A0ABW7N9H3_9BACT</name>
<protein>
    <submittedName>
        <fullName evidence="1">Uncharacterized protein</fullName>
    </submittedName>
</protein>
<evidence type="ECO:0000313" key="2">
    <source>
        <dbReference type="Proteomes" id="UP001610063"/>
    </source>
</evidence>
<evidence type="ECO:0000313" key="1">
    <source>
        <dbReference type="EMBL" id="MFH6983104.1"/>
    </source>
</evidence>
<dbReference type="Proteomes" id="UP001610063">
    <property type="component" value="Unassembled WGS sequence"/>
</dbReference>
<organism evidence="1 2">
    <name type="scientific">Marinoscillum luteum</name>
    <dbReference type="NCBI Taxonomy" id="861051"/>
    <lineage>
        <taxon>Bacteria</taxon>
        <taxon>Pseudomonadati</taxon>
        <taxon>Bacteroidota</taxon>
        <taxon>Cytophagia</taxon>
        <taxon>Cytophagales</taxon>
        <taxon>Reichenbachiellaceae</taxon>
        <taxon>Marinoscillum</taxon>
    </lineage>
</organism>
<dbReference type="EMBL" id="JBIPKE010000014">
    <property type="protein sequence ID" value="MFH6983104.1"/>
    <property type="molecule type" value="Genomic_DNA"/>
</dbReference>
<proteinExistence type="predicted"/>